<keyword evidence="1" id="KW-0812">Transmembrane</keyword>
<evidence type="ECO:0000313" key="5">
    <source>
        <dbReference type="Proteomes" id="UP001465331"/>
    </source>
</evidence>
<keyword evidence="1" id="KW-1133">Transmembrane helix</keyword>
<dbReference type="Gene3D" id="3.30.70.270">
    <property type="match status" value="1"/>
</dbReference>
<dbReference type="SMART" id="SM00052">
    <property type="entry name" value="EAL"/>
    <property type="match status" value="1"/>
</dbReference>
<evidence type="ECO:0000259" key="2">
    <source>
        <dbReference type="PROSITE" id="PS50883"/>
    </source>
</evidence>
<dbReference type="SUPFAM" id="SSF141868">
    <property type="entry name" value="EAL domain-like"/>
    <property type="match status" value="1"/>
</dbReference>
<evidence type="ECO:0000259" key="3">
    <source>
        <dbReference type="PROSITE" id="PS50887"/>
    </source>
</evidence>
<proteinExistence type="predicted"/>
<dbReference type="Gene3D" id="3.20.20.450">
    <property type="entry name" value="EAL domain"/>
    <property type="match status" value="1"/>
</dbReference>
<dbReference type="CDD" id="cd01949">
    <property type="entry name" value="GGDEF"/>
    <property type="match status" value="1"/>
</dbReference>
<dbReference type="NCBIfam" id="TIGR00254">
    <property type="entry name" value="GGDEF"/>
    <property type="match status" value="1"/>
</dbReference>
<protein>
    <submittedName>
        <fullName evidence="4">EAL domain-containing protein</fullName>
    </submittedName>
</protein>
<evidence type="ECO:0000256" key="1">
    <source>
        <dbReference type="SAM" id="Phobius"/>
    </source>
</evidence>
<dbReference type="CDD" id="cd01948">
    <property type="entry name" value="EAL"/>
    <property type="match status" value="1"/>
</dbReference>
<dbReference type="Pfam" id="PF00990">
    <property type="entry name" value="GGDEF"/>
    <property type="match status" value="1"/>
</dbReference>
<name>A0ABV2A985_9GAMM</name>
<dbReference type="PROSITE" id="PS50887">
    <property type="entry name" value="GGDEF"/>
    <property type="match status" value="1"/>
</dbReference>
<dbReference type="PANTHER" id="PTHR33121:SF23">
    <property type="entry name" value="CYCLIC DI-GMP PHOSPHODIESTERASE PDEB"/>
    <property type="match status" value="1"/>
</dbReference>
<dbReference type="InterPro" id="IPR001633">
    <property type="entry name" value="EAL_dom"/>
</dbReference>
<dbReference type="InterPro" id="IPR029787">
    <property type="entry name" value="Nucleotide_cyclase"/>
</dbReference>
<dbReference type="Pfam" id="PF00563">
    <property type="entry name" value="EAL"/>
    <property type="match status" value="1"/>
</dbReference>
<dbReference type="InterPro" id="IPR050706">
    <property type="entry name" value="Cyclic-di-GMP_PDE-like"/>
</dbReference>
<dbReference type="PANTHER" id="PTHR33121">
    <property type="entry name" value="CYCLIC DI-GMP PHOSPHODIESTERASE PDEF"/>
    <property type="match status" value="1"/>
</dbReference>
<sequence length="668" mass="73514">MATVQMLVLDPRLDGAIRPLARGTAVAQGLALLLLAYLVWRWSVRAPLERLFARRRQRRPAARARSDEQLRALSEENQKRLTQLHSMMQMNRSLRDKLSRLGAEHAAALRARDAALGISQDAILLTDAVGAVTGVSSATATLLRSPRESLVGKRFEDIAPLFVDGVGAFRDHPLRNFLSAVTAAPGGIPQIRQAVLVNHENEPVPVFVTASAIIDGNGQSLGCAVRFSRADAPAPEPSAGPALSLADAQIDAWSSKLLSREPFERRLDELVADAVDNNIQHALIYARVDELDRINDQAGYWAGEQALWHAAKNFAMALTDAGSGYRPSNSRFAALLVGSDLQHALRVAERIRAHAQANELVWNGKRIACTFSIAVLPIARSGGTRAQLLGQAETLLAEAKNRGGNRVLHEVPADAPGARRRDDQAWLDWLTPRLEDGRAHLISQELRPLADASHKPLVEFFLRVEDDDGVWLEPGYYLPAVERLQQSHRVDLWTLRHLLRVLENHPELLETHAMVSLNLASQSLLNPEFAASAFEIIGNSPVDTERLCFEIDEGFAVGQSSVLQRFIEQLRPLGVRFAIDRCHTTTGITQLRHLPIDYMKIHPSVTRNIESDALDRAHLKWICEAAHLLGRRTCAINVESEGAMGALRDAGVDFVQGTAVNKIGPMMT</sequence>
<keyword evidence="1" id="KW-0472">Membrane</keyword>
<feature type="transmembrane region" description="Helical" evidence="1">
    <location>
        <begin position="20"/>
        <end position="40"/>
    </location>
</feature>
<feature type="domain" description="GGDEF" evidence="3">
    <location>
        <begin position="279"/>
        <end position="412"/>
    </location>
</feature>
<gene>
    <name evidence="4" type="ORF">ABSH63_03305</name>
</gene>
<comment type="caution">
    <text evidence="4">The sequence shown here is derived from an EMBL/GenBank/DDBJ whole genome shotgun (WGS) entry which is preliminary data.</text>
</comment>
<reference evidence="4 5" key="1">
    <citation type="submission" date="2024-06" db="EMBL/GenBank/DDBJ databases">
        <authorList>
            <person name="Li Z."/>
            <person name="Jiang Y."/>
        </authorList>
    </citation>
    <scope>NUCLEOTIDE SEQUENCE [LARGE SCALE GENOMIC DNA]</scope>
    <source>
        <strain evidence="4 5">HSW-8</strain>
    </source>
</reference>
<dbReference type="InterPro" id="IPR035919">
    <property type="entry name" value="EAL_sf"/>
</dbReference>
<accession>A0ABV2A985</accession>
<dbReference type="EMBL" id="JBEPIJ010000003">
    <property type="protein sequence ID" value="MES0873039.1"/>
    <property type="molecule type" value="Genomic_DNA"/>
</dbReference>
<dbReference type="SMART" id="SM00267">
    <property type="entry name" value="GGDEF"/>
    <property type="match status" value="1"/>
</dbReference>
<dbReference type="SUPFAM" id="SSF55073">
    <property type="entry name" value="Nucleotide cyclase"/>
    <property type="match status" value="1"/>
</dbReference>
<dbReference type="PROSITE" id="PS50883">
    <property type="entry name" value="EAL"/>
    <property type="match status" value="1"/>
</dbReference>
<dbReference type="InterPro" id="IPR043128">
    <property type="entry name" value="Rev_trsase/Diguanyl_cyclase"/>
</dbReference>
<dbReference type="Gene3D" id="3.30.450.20">
    <property type="entry name" value="PAS domain"/>
    <property type="match status" value="1"/>
</dbReference>
<dbReference type="InterPro" id="IPR035965">
    <property type="entry name" value="PAS-like_dom_sf"/>
</dbReference>
<keyword evidence="5" id="KW-1185">Reference proteome</keyword>
<dbReference type="Proteomes" id="UP001465331">
    <property type="component" value="Unassembled WGS sequence"/>
</dbReference>
<evidence type="ECO:0000313" key="4">
    <source>
        <dbReference type="EMBL" id="MES0873039.1"/>
    </source>
</evidence>
<organism evidence="4 5">
    <name type="scientific">Sinimarinibacterium thermocellulolyticum</name>
    <dbReference type="NCBI Taxonomy" id="3170016"/>
    <lineage>
        <taxon>Bacteria</taxon>
        <taxon>Pseudomonadati</taxon>
        <taxon>Pseudomonadota</taxon>
        <taxon>Gammaproteobacteria</taxon>
        <taxon>Nevskiales</taxon>
        <taxon>Nevskiaceae</taxon>
        <taxon>Sinimarinibacterium</taxon>
    </lineage>
</organism>
<dbReference type="SUPFAM" id="SSF55785">
    <property type="entry name" value="PYP-like sensor domain (PAS domain)"/>
    <property type="match status" value="1"/>
</dbReference>
<feature type="domain" description="EAL" evidence="2">
    <location>
        <begin position="423"/>
        <end position="668"/>
    </location>
</feature>
<dbReference type="InterPro" id="IPR000160">
    <property type="entry name" value="GGDEF_dom"/>
</dbReference>